<reference evidence="1 2" key="1">
    <citation type="submission" date="2018-02" db="EMBL/GenBank/DDBJ databases">
        <title>Acetobacter orientalis genome.</title>
        <authorList>
            <person name="Nakashima N."/>
            <person name="Tamura T."/>
        </authorList>
    </citation>
    <scope>NUCLEOTIDE SEQUENCE [LARGE SCALE GENOMIC DNA]</scope>
    <source>
        <strain evidence="1 2">FAN1</strain>
    </source>
</reference>
<accession>A0A2Z5ZI34</accession>
<name>A0A2Z5ZI34_9PROT</name>
<organism evidence="1 2">
    <name type="scientific">Acetobacter orientalis</name>
    <dbReference type="NCBI Taxonomy" id="146474"/>
    <lineage>
        <taxon>Bacteria</taxon>
        <taxon>Pseudomonadati</taxon>
        <taxon>Pseudomonadota</taxon>
        <taxon>Alphaproteobacteria</taxon>
        <taxon>Acetobacterales</taxon>
        <taxon>Acetobacteraceae</taxon>
        <taxon>Acetobacter</taxon>
    </lineage>
</organism>
<dbReference type="AlphaFoldDB" id="A0A2Z5ZI34"/>
<dbReference type="Proteomes" id="UP000270034">
    <property type="component" value="Chromosome"/>
</dbReference>
<evidence type="ECO:0000313" key="1">
    <source>
        <dbReference type="EMBL" id="BBC80270.1"/>
    </source>
</evidence>
<dbReference type="EMBL" id="AP018515">
    <property type="protein sequence ID" value="BBC80270.1"/>
    <property type="molecule type" value="Genomic_DNA"/>
</dbReference>
<proteinExistence type="predicted"/>
<evidence type="ECO:0000313" key="2">
    <source>
        <dbReference type="Proteomes" id="UP000270034"/>
    </source>
</evidence>
<dbReference type="KEGG" id="aot:AcetOri_orf02875"/>
<sequence>MNSYSPIAVELSQEHIDLNPMLDREGRALFSINDEIRLWLDSHNIEWDYKGKTGVLMGFGNTCVEYIEVTHLLFDKPSDAILFKLTF</sequence>
<protein>
    <submittedName>
        <fullName evidence="1">Glycerophosphodiester phosphodiesterase</fullName>
    </submittedName>
</protein>
<gene>
    <name evidence="1" type="ORF">AcetOrient_orf02875</name>
</gene>